<dbReference type="GO" id="GO:0016042">
    <property type="term" value="P:lipid catabolic process"/>
    <property type="evidence" value="ECO:0007669"/>
    <property type="project" value="UniProtKB-KW"/>
</dbReference>
<dbReference type="GO" id="GO:0016788">
    <property type="term" value="F:hydrolase activity, acting on ester bonds"/>
    <property type="evidence" value="ECO:0007669"/>
    <property type="project" value="InterPro"/>
</dbReference>
<feature type="active site" description="Charge relay system" evidence="8">
    <location>
        <position position="365"/>
    </location>
</feature>
<keyword evidence="2 9" id="KW-0732">Signal</keyword>
<dbReference type="InterPro" id="IPR029058">
    <property type="entry name" value="AB_hydrolase_fold"/>
</dbReference>
<dbReference type="PIRSF" id="PIRSF000862">
    <property type="entry name" value="Steryl_ester_lip"/>
    <property type="match status" value="1"/>
</dbReference>
<evidence type="ECO:0000313" key="12">
    <source>
        <dbReference type="EMBL" id="KAB0799466.1"/>
    </source>
</evidence>
<evidence type="ECO:0000256" key="7">
    <source>
        <dbReference type="PIRNR" id="PIRNR000862"/>
    </source>
</evidence>
<dbReference type="EMBL" id="VVIM01000005">
    <property type="protein sequence ID" value="KAB0799466.1"/>
    <property type="molecule type" value="Genomic_DNA"/>
</dbReference>
<keyword evidence="3 7" id="KW-0378">Hydrolase</keyword>
<organism evidence="11">
    <name type="scientific">Photinus pyralis</name>
    <name type="common">Common eastern firefly</name>
    <name type="synonym">Lampyris pyralis</name>
    <dbReference type="NCBI Taxonomy" id="7054"/>
    <lineage>
        <taxon>Eukaryota</taxon>
        <taxon>Metazoa</taxon>
        <taxon>Ecdysozoa</taxon>
        <taxon>Arthropoda</taxon>
        <taxon>Hexapoda</taxon>
        <taxon>Insecta</taxon>
        <taxon>Pterygota</taxon>
        <taxon>Neoptera</taxon>
        <taxon>Endopterygota</taxon>
        <taxon>Coleoptera</taxon>
        <taxon>Polyphaga</taxon>
        <taxon>Elateriformia</taxon>
        <taxon>Elateroidea</taxon>
        <taxon>Lampyridae</taxon>
        <taxon>Lampyrinae</taxon>
        <taxon>Photinus</taxon>
    </lineage>
</organism>
<comment type="similarity">
    <text evidence="1 7">Belongs to the AB hydrolase superfamily. Lipase family.</text>
</comment>
<dbReference type="PANTHER" id="PTHR11005">
    <property type="entry name" value="LYSOSOMAL ACID LIPASE-RELATED"/>
    <property type="match status" value="1"/>
</dbReference>
<dbReference type="InterPro" id="IPR025483">
    <property type="entry name" value="Lipase_euk"/>
</dbReference>
<keyword evidence="5" id="KW-0443">Lipid metabolism</keyword>
<dbReference type="InterPro" id="IPR006693">
    <property type="entry name" value="AB_hydrolase_lipase"/>
</dbReference>
<evidence type="ECO:0000256" key="4">
    <source>
        <dbReference type="ARBA" id="ARBA00022963"/>
    </source>
</evidence>
<name>A0A1Y1N344_PHOPY</name>
<dbReference type="FunFam" id="3.40.50.1820:FF:000057">
    <property type="entry name" value="Lipase"/>
    <property type="match status" value="1"/>
</dbReference>
<accession>A0A1Y1N344</accession>
<feature type="signal peptide" evidence="9">
    <location>
        <begin position="1"/>
        <end position="23"/>
    </location>
</feature>
<feature type="active site" description="Charge relay system" evidence="8">
    <location>
        <position position="399"/>
    </location>
</feature>
<feature type="domain" description="Partial AB-hydrolase lipase" evidence="10">
    <location>
        <begin position="58"/>
        <end position="117"/>
    </location>
</feature>
<evidence type="ECO:0000256" key="1">
    <source>
        <dbReference type="ARBA" id="ARBA00010701"/>
    </source>
</evidence>
<dbReference type="AlphaFoldDB" id="A0A1Y1N344"/>
<reference evidence="11" key="1">
    <citation type="journal article" date="2016" name="Sci. Rep.">
        <title>Molecular characterization of firefly nuptial gifts: a multi-omics approach sheds light on postcopulatory sexual selection.</title>
        <authorList>
            <person name="Al-Wathiqui N."/>
            <person name="Fallon T.R."/>
            <person name="South A."/>
            <person name="Weng J.K."/>
            <person name="Lewis S.M."/>
        </authorList>
    </citation>
    <scope>NUCLEOTIDE SEQUENCE</scope>
</reference>
<evidence type="ECO:0000256" key="8">
    <source>
        <dbReference type="PIRSR" id="PIRSR000862-1"/>
    </source>
</evidence>
<dbReference type="Proteomes" id="UP000327044">
    <property type="component" value="Unassembled WGS sequence"/>
</dbReference>
<keyword evidence="6" id="KW-0325">Glycoprotein</keyword>
<dbReference type="SUPFAM" id="SSF53474">
    <property type="entry name" value="alpha/beta-Hydrolases"/>
    <property type="match status" value="1"/>
</dbReference>
<evidence type="ECO:0000256" key="9">
    <source>
        <dbReference type="SAM" id="SignalP"/>
    </source>
</evidence>
<sequence length="423" mass="48788">MAATMKWAISLSVVLTVFLSVLFFNTGNNNVCKTFEDYYSNRDENQNCYYNPDYKLEVPDIVKRNGYPLEQYEVTTDDGYILTLFRIPYGKVPSTHKIRKPVFLQHGMTLNSGIYVNVGNKSLAYILADAGYDVWMGNFRGSLYGNRHHTITPEDSEFWNFSFHENGVLDLPPQIDLVYRITKQKMIFVGYSLGSTAVYVYSSVFPQIAHEKLEIIINFAPSIFLKDVGFLFELVGRLWFILEHPLQLVTNGKMFVRHPIPSLARLLCLPFPFQMKTCQLIEMIALGFNFEQNDPETLPITIVHNTDAASVKTITHLIQVGLYEQFQHFDYGPQENVRLYGTTHPLSYNLSVIRIPSYTFHGENDKSVSEQSLKRLYDALPKDTTRHGIYRVEDKHFNHLNFITAKDIVSLVYKPLIKFLDKL</sequence>
<evidence type="ECO:0000256" key="5">
    <source>
        <dbReference type="ARBA" id="ARBA00023098"/>
    </source>
</evidence>
<evidence type="ECO:0000256" key="6">
    <source>
        <dbReference type="ARBA" id="ARBA00023180"/>
    </source>
</evidence>
<keyword evidence="13" id="KW-1185">Reference proteome</keyword>
<reference evidence="12 13" key="2">
    <citation type="journal article" date="2018" name="Elife">
        <title>Firefly genomes illuminate parallel origins of bioluminescence in beetles.</title>
        <authorList>
            <person name="Fallon T.R."/>
            <person name="Lower S.E."/>
            <person name="Chang C.H."/>
            <person name="Bessho-Uehara M."/>
            <person name="Martin G.J."/>
            <person name="Bewick A.J."/>
            <person name="Behringer M."/>
            <person name="Debat H.J."/>
            <person name="Wong I."/>
            <person name="Day J.C."/>
            <person name="Suvorov A."/>
            <person name="Silva C.J."/>
            <person name="Stanger-Hall K.F."/>
            <person name="Hall D.W."/>
            <person name="Schmitz R.J."/>
            <person name="Nelson D.R."/>
            <person name="Lewis S.M."/>
            <person name="Shigenobu S."/>
            <person name="Bybee S.M."/>
            <person name="Larracuente A.M."/>
            <person name="Oba Y."/>
            <person name="Weng J.K."/>
        </authorList>
    </citation>
    <scope>NUCLEOTIDE SEQUENCE [LARGE SCALE GENOMIC DNA]</scope>
    <source>
        <strain evidence="12">1611_PpyrPB1</strain>
        <tissue evidence="12">Whole body</tissue>
    </source>
</reference>
<gene>
    <name evidence="12" type="ORF">PPYR_07346</name>
</gene>
<feature type="active site" description="Nucleophile" evidence="8">
    <location>
        <position position="192"/>
    </location>
</feature>
<reference evidence="12" key="3">
    <citation type="submission" date="2019-08" db="EMBL/GenBank/DDBJ databases">
        <authorList>
            <consortium name="Photinus pyralis genome working group"/>
            <person name="Fallon T.R."/>
            <person name="Sander Lower S.E."/>
            <person name="Weng J.-K."/>
        </authorList>
    </citation>
    <scope>NUCLEOTIDE SEQUENCE</scope>
    <source>
        <strain evidence="12">1611_PpyrPB1</strain>
        <tissue evidence="12">Whole body</tissue>
    </source>
</reference>
<dbReference type="InParanoid" id="A0A1Y1N344"/>
<keyword evidence="4 7" id="KW-0442">Lipid degradation</keyword>
<dbReference type="Pfam" id="PF04083">
    <property type="entry name" value="Abhydro_lipase"/>
    <property type="match status" value="1"/>
</dbReference>
<evidence type="ECO:0000313" key="13">
    <source>
        <dbReference type="Proteomes" id="UP000327044"/>
    </source>
</evidence>
<evidence type="ECO:0000256" key="3">
    <source>
        <dbReference type="ARBA" id="ARBA00022801"/>
    </source>
</evidence>
<feature type="chain" id="PRO_5033750636" description="Lipase" evidence="9">
    <location>
        <begin position="24"/>
        <end position="423"/>
    </location>
</feature>
<protein>
    <recommendedName>
        <fullName evidence="7">Lipase</fullName>
    </recommendedName>
</protein>
<evidence type="ECO:0000313" key="11">
    <source>
        <dbReference type="EMBL" id="JAV92321.1"/>
    </source>
</evidence>
<evidence type="ECO:0000259" key="10">
    <source>
        <dbReference type="Pfam" id="PF04083"/>
    </source>
</evidence>
<dbReference type="Gene3D" id="3.40.50.1820">
    <property type="entry name" value="alpha/beta hydrolase"/>
    <property type="match status" value="1"/>
</dbReference>
<evidence type="ECO:0000256" key="2">
    <source>
        <dbReference type="ARBA" id="ARBA00022729"/>
    </source>
</evidence>
<proteinExistence type="inferred from homology"/>
<dbReference type="EMBL" id="GEZM01013791">
    <property type="protein sequence ID" value="JAV92321.1"/>
    <property type="molecule type" value="Transcribed_RNA"/>
</dbReference>